<evidence type="ECO:0000313" key="1">
    <source>
        <dbReference type="EMBL" id="MBC5714621.1"/>
    </source>
</evidence>
<proteinExistence type="predicted"/>
<reference evidence="1" key="1">
    <citation type="submission" date="2020-08" db="EMBL/GenBank/DDBJ databases">
        <title>Genome public.</title>
        <authorList>
            <person name="Liu C."/>
            <person name="Sun Q."/>
        </authorList>
    </citation>
    <scope>NUCLEOTIDE SEQUENCE</scope>
    <source>
        <strain evidence="1">BX1005</strain>
    </source>
</reference>
<dbReference type="InterPro" id="IPR036412">
    <property type="entry name" value="HAD-like_sf"/>
</dbReference>
<dbReference type="RefSeq" id="WP_186867264.1">
    <property type="nucleotide sequence ID" value="NZ_JACOPH010000008.1"/>
</dbReference>
<dbReference type="Pfam" id="PF08282">
    <property type="entry name" value="Hydrolase_3"/>
    <property type="match status" value="1"/>
</dbReference>
<comment type="caution">
    <text evidence="1">The sequence shown here is derived from an EMBL/GenBank/DDBJ whole genome shotgun (WGS) entry which is preliminary data.</text>
</comment>
<dbReference type="Gene3D" id="3.40.50.1000">
    <property type="entry name" value="HAD superfamily/HAD-like"/>
    <property type="match status" value="1"/>
</dbReference>
<dbReference type="SUPFAM" id="SSF56784">
    <property type="entry name" value="HAD-like"/>
    <property type="match status" value="1"/>
</dbReference>
<dbReference type="InterPro" id="IPR006379">
    <property type="entry name" value="HAD-SF_hydro_IIB"/>
</dbReference>
<dbReference type="NCBIfam" id="TIGR01484">
    <property type="entry name" value="HAD-SF-IIB"/>
    <property type="match status" value="1"/>
</dbReference>
<dbReference type="SFLD" id="SFLDS00003">
    <property type="entry name" value="Haloacid_Dehalogenase"/>
    <property type="match status" value="1"/>
</dbReference>
<evidence type="ECO:0000313" key="2">
    <source>
        <dbReference type="Proteomes" id="UP000606720"/>
    </source>
</evidence>
<name>A0A923RTD3_9FIRM</name>
<dbReference type="AlphaFoldDB" id="A0A923RTD3"/>
<sequence length="261" mass="29196">MKTAVFFDIDGTLWDSQMQIPKSTIEAIHKLQENGNYAFICSGRSRATIRARELLEEIGFDGIVAGCGTYIEYHGEVIFERSLSQKEIADLLTELENCHMPAILEGKHYLYADEESFGDDPYIDYLKRILDTEFLPLKEYAGNYEVNKLSADFTKGDIPAVKKALSDQYELVFHEKQVVEILPKGFSKASGIEKVCGYLGISHENTYAFGDSANDVEMLKYAAHGIAMGNATDDAKEAADHITTSLWEDGIKTGLEYFSLI</sequence>
<dbReference type="PANTHER" id="PTHR10000">
    <property type="entry name" value="PHOSPHOSERINE PHOSPHATASE"/>
    <property type="match status" value="1"/>
</dbReference>
<dbReference type="EMBL" id="JACOPH010000008">
    <property type="protein sequence ID" value="MBC5714621.1"/>
    <property type="molecule type" value="Genomic_DNA"/>
</dbReference>
<accession>A0A923RTD3</accession>
<keyword evidence="1" id="KW-0378">Hydrolase</keyword>
<dbReference type="Gene3D" id="3.30.1240.10">
    <property type="match status" value="1"/>
</dbReference>
<organism evidence="1 2">
    <name type="scientific">Roseburia zhanii</name>
    <dbReference type="NCBI Taxonomy" id="2763064"/>
    <lineage>
        <taxon>Bacteria</taxon>
        <taxon>Bacillati</taxon>
        <taxon>Bacillota</taxon>
        <taxon>Clostridia</taxon>
        <taxon>Lachnospirales</taxon>
        <taxon>Lachnospiraceae</taxon>
        <taxon>Roseburia</taxon>
    </lineage>
</organism>
<dbReference type="GO" id="GO:0016791">
    <property type="term" value="F:phosphatase activity"/>
    <property type="evidence" value="ECO:0007669"/>
    <property type="project" value="UniProtKB-ARBA"/>
</dbReference>
<dbReference type="SFLD" id="SFLDG01140">
    <property type="entry name" value="C2.B:_Phosphomannomutase_and_P"/>
    <property type="match status" value="1"/>
</dbReference>
<dbReference type="GO" id="GO:0005829">
    <property type="term" value="C:cytosol"/>
    <property type="evidence" value="ECO:0007669"/>
    <property type="project" value="TreeGrafter"/>
</dbReference>
<dbReference type="Proteomes" id="UP000606720">
    <property type="component" value="Unassembled WGS sequence"/>
</dbReference>
<dbReference type="InterPro" id="IPR000150">
    <property type="entry name" value="Cof"/>
</dbReference>
<keyword evidence="2" id="KW-1185">Reference proteome</keyword>
<dbReference type="GO" id="GO:0000287">
    <property type="term" value="F:magnesium ion binding"/>
    <property type="evidence" value="ECO:0007669"/>
    <property type="project" value="TreeGrafter"/>
</dbReference>
<dbReference type="PANTHER" id="PTHR10000:SF8">
    <property type="entry name" value="HAD SUPERFAMILY HYDROLASE-LIKE, TYPE 3"/>
    <property type="match status" value="1"/>
</dbReference>
<dbReference type="InterPro" id="IPR023214">
    <property type="entry name" value="HAD_sf"/>
</dbReference>
<gene>
    <name evidence="1" type="ORF">H8S17_10430</name>
</gene>
<protein>
    <submittedName>
        <fullName evidence="1">Cof-type HAD-IIB family hydrolase</fullName>
    </submittedName>
</protein>
<dbReference type="PRINTS" id="PR00119">
    <property type="entry name" value="CATATPASE"/>
</dbReference>
<dbReference type="NCBIfam" id="TIGR00099">
    <property type="entry name" value="Cof-subfamily"/>
    <property type="match status" value="1"/>
</dbReference>
<dbReference type="PROSITE" id="PS01229">
    <property type="entry name" value="COF_2"/>
    <property type="match status" value="1"/>
</dbReference>